<dbReference type="EMBL" id="MU970035">
    <property type="protein sequence ID" value="KAK9326261.1"/>
    <property type="molecule type" value="Genomic_DNA"/>
</dbReference>
<organism evidence="1 2">
    <name type="scientific">Lipomyces orientalis</name>
    <dbReference type="NCBI Taxonomy" id="1233043"/>
    <lineage>
        <taxon>Eukaryota</taxon>
        <taxon>Fungi</taxon>
        <taxon>Dikarya</taxon>
        <taxon>Ascomycota</taxon>
        <taxon>Saccharomycotina</taxon>
        <taxon>Lipomycetes</taxon>
        <taxon>Lipomycetales</taxon>
        <taxon>Lipomycetaceae</taxon>
        <taxon>Lipomyces</taxon>
    </lineage>
</organism>
<comment type="caution">
    <text evidence="1">The sequence shown here is derived from an EMBL/GenBank/DDBJ whole genome shotgun (WGS) entry which is preliminary data.</text>
</comment>
<protein>
    <submittedName>
        <fullName evidence="1">ATP dependent DNA ligase domain-containing protein</fullName>
    </submittedName>
</protein>
<dbReference type="Proteomes" id="UP001489719">
    <property type="component" value="Unassembled WGS sequence"/>
</dbReference>
<keyword evidence="1" id="KW-0436">Ligase</keyword>
<keyword evidence="2" id="KW-1185">Reference proteome</keyword>
<gene>
    <name evidence="1" type="ORF">V1517DRAFT_312251</name>
</gene>
<evidence type="ECO:0000313" key="1">
    <source>
        <dbReference type="EMBL" id="KAK9326261.1"/>
    </source>
</evidence>
<sequence length="917" mass="103675">MGFKFLEICNLLETIECIDKKAVRLSRASKIQKQKCIHEWFCQHRNLILEPPGDQAIAALSCLFPELRPDRVYGSFKKDFVRSIIAALGMKGTDRGRRLLVRVENKEELATAVADSVALAEHSKPRHENAVTVNEVDTLFMNLASTCKFSRSDIYKSPRLMVTMSDGRAARISELLRPILVRLQSFEIKWLIRMIEKDMQPVILPVDECLQALHFALPSLQSFHSDLTVAVKLLFKEPYDAFIPLPSPVMTKLPQYIDGVLNWLRPTVGVPVRIPSCYKARKFSDVQTECNFEVAWAETKYDGERMQIHLSIDPPFTKIFSKSGRESTNDRARVHEAIKKALRIAEYSNPRSPAGFQKSVILEAELVVFDEYAQRIAEFHRISDHVNRAGVRINAANDPSRKHEHLMAVFFDVLCVDGTSLLSHTYEYRRSVLESLISEIPGNSMLVQRQRVDLKDLEALKQVFNSIVNEGEEGIVVKRATGTYIGASMAQRYQQWVKVKRDYIAGLGDTADFAIVGAGTDTSRIKERRLDANCITTFYVGCLRNKEAVKRFAARPTFDVLFVVTYGLDRQLLERINEIIKSFSKPYHKNTAVLEYDIHIQKYINCAMTAYFPNPLVFEVLCAGFDKPAGNSFYVMRWPRVVKVHFDRDWIESTSFDELQNMAECSLQHGPNGKSDYIPSSCPAAGDIHRKWKRAKNLPMLDFEAILGPKSDRAQKPQPDTQIKRPVETAPALAGDAESSPMHRGIDIITTPASPPLDVVVQQSADLDKLRWLLRHSSLIVSKSLDSRRDVGKLFQLFTNRKSLSLKPIVSELDLLKAKGKTGTSASRGTLTVLVVEGRKPRTSHQEISNTRSLIAAEYHVRDRETYTAMNLSDICLHAVKDVASLLVIDWRILLAASASLSPIDLSSHFILHEIYC</sequence>
<proteinExistence type="predicted"/>
<evidence type="ECO:0000313" key="2">
    <source>
        <dbReference type="Proteomes" id="UP001489719"/>
    </source>
</evidence>
<name>A0ACC3TZ55_9ASCO</name>
<reference evidence="2" key="1">
    <citation type="journal article" date="2024" name="Front. Bioeng. Biotechnol.">
        <title>Genome-scale model development and genomic sequencing of the oleaginous clade Lipomyces.</title>
        <authorList>
            <person name="Czajka J.J."/>
            <person name="Han Y."/>
            <person name="Kim J."/>
            <person name="Mondo S.J."/>
            <person name="Hofstad B.A."/>
            <person name="Robles A."/>
            <person name="Haridas S."/>
            <person name="Riley R."/>
            <person name="LaButti K."/>
            <person name="Pangilinan J."/>
            <person name="Andreopoulos W."/>
            <person name="Lipzen A."/>
            <person name="Yan J."/>
            <person name="Wang M."/>
            <person name="Ng V."/>
            <person name="Grigoriev I.V."/>
            <person name="Spatafora J.W."/>
            <person name="Magnuson J.K."/>
            <person name="Baker S.E."/>
            <person name="Pomraning K.R."/>
        </authorList>
    </citation>
    <scope>NUCLEOTIDE SEQUENCE [LARGE SCALE GENOMIC DNA]</scope>
    <source>
        <strain evidence="2">CBS 10300</strain>
    </source>
</reference>
<accession>A0ACC3TZ55</accession>